<dbReference type="EMBL" id="DYXN01000079">
    <property type="protein sequence ID" value="HJE87011.1"/>
    <property type="molecule type" value="Genomic_DNA"/>
</dbReference>
<name>A0A921JW99_9LACO</name>
<protein>
    <submittedName>
        <fullName evidence="2">VOC family protein</fullName>
    </submittedName>
</protein>
<gene>
    <name evidence="2" type="ORF">K8U88_05425</name>
</gene>
<evidence type="ECO:0000259" key="1">
    <source>
        <dbReference type="PROSITE" id="PS51819"/>
    </source>
</evidence>
<dbReference type="PROSITE" id="PS51819">
    <property type="entry name" value="VOC"/>
    <property type="match status" value="1"/>
</dbReference>
<reference evidence="2" key="1">
    <citation type="journal article" date="2021" name="PeerJ">
        <title>Extensive microbial diversity within the chicken gut microbiome revealed by metagenomics and culture.</title>
        <authorList>
            <person name="Gilroy R."/>
            <person name="Ravi A."/>
            <person name="Getino M."/>
            <person name="Pursley I."/>
            <person name="Horton D.L."/>
            <person name="Alikhan N.F."/>
            <person name="Baker D."/>
            <person name="Gharbi K."/>
            <person name="Hall N."/>
            <person name="Watson M."/>
            <person name="Adriaenssens E.M."/>
            <person name="Foster-Nyarko E."/>
            <person name="Jarju S."/>
            <person name="Secka A."/>
            <person name="Antonio M."/>
            <person name="Oren A."/>
            <person name="Chaudhuri R.R."/>
            <person name="La Ragione R."/>
            <person name="Hildebrand F."/>
            <person name="Pallen M.J."/>
        </authorList>
    </citation>
    <scope>NUCLEOTIDE SEQUENCE</scope>
    <source>
        <strain evidence="2">CHK173-2145</strain>
    </source>
</reference>
<dbReference type="SUPFAM" id="SSF54593">
    <property type="entry name" value="Glyoxalase/Bleomycin resistance protein/Dihydroxybiphenyl dioxygenase"/>
    <property type="match status" value="1"/>
</dbReference>
<reference evidence="2" key="2">
    <citation type="submission" date="2021-09" db="EMBL/GenBank/DDBJ databases">
        <authorList>
            <person name="Gilroy R."/>
        </authorList>
    </citation>
    <scope>NUCLEOTIDE SEQUENCE</scope>
    <source>
        <strain evidence="2">CHK173-2145</strain>
    </source>
</reference>
<dbReference type="Gene3D" id="3.10.180.10">
    <property type="entry name" value="2,3-Dihydroxybiphenyl 1,2-Dioxygenase, domain 1"/>
    <property type="match status" value="1"/>
</dbReference>
<dbReference type="AlphaFoldDB" id="A0A921JW99"/>
<dbReference type="InterPro" id="IPR029068">
    <property type="entry name" value="Glyas_Bleomycin-R_OHBP_Dase"/>
</dbReference>
<evidence type="ECO:0000313" key="3">
    <source>
        <dbReference type="Proteomes" id="UP000721920"/>
    </source>
</evidence>
<accession>A0A921JW99</accession>
<proteinExistence type="predicted"/>
<comment type="caution">
    <text evidence="2">The sequence shown here is derived from an EMBL/GenBank/DDBJ whole genome shotgun (WGS) entry which is preliminary data.</text>
</comment>
<dbReference type="InterPro" id="IPR037523">
    <property type="entry name" value="VOC_core"/>
</dbReference>
<feature type="domain" description="VOC" evidence="1">
    <location>
        <begin position="5"/>
        <end position="129"/>
    </location>
</feature>
<sequence length="142" mass="16187">MEIKQLAHASFKVSDMAAAVDFYCNGLGFTDKFDLPDEQGRPWIKYLEIRPGQFLELFYDHDDSPKATHGYDLNGYLHLSLEVPDIEATKRELQAKGLPVNSAVKFGPDQSYQLWSADPDGNQIEFMQYTPDSFQLHGRPED</sequence>
<dbReference type="InterPro" id="IPR004360">
    <property type="entry name" value="Glyas_Fos-R_dOase_dom"/>
</dbReference>
<dbReference type="Pfam" id="PF00903">
    <property type="entry name" value="Glyoxalase"/>
    <property type="match status" value="1"/>
</dbReference>
<organism evidence="2 3">
    <name type="scientific">Levilactobacillus hammesii</name>
    <dbReference type="NCBI Taxonomy" id="267633"/>
    <lineage>
        <taxon>Bacteria</taxon>
        <taxon>Bacillati</taxon>
        <taxon>Bacillota</taxon>
        <taxon>Bacilli</taxon>
        <taxon>Lactobacillales</taxon>
        <taxon>Lactobacillaceae</taxon>
        <taxon>Levilactobacillus</taxon>
    </lineage>
</organism>
<evidence type="ECO:0000313" key="2">
    <source>
        <dbReference type="EMBL" id="HJE87011.1"/>
    </source>
</evidence>
<dbReference type="Proteomes" id="UP000721920">
    <property type="component" value="Unassembled WGS sequence"/>
</dbReference>